<keyword evidence="2" id="KW-1003">Cell membrane</keyword>
<sequence>MILVEISFSSCKLAYFGIEIPVCVFAEYEHRGLLSTRRRSSTAINEFKKNCIYDLSPTVVKDVVTALMTRKNWHLLSPLQTRRLNGALNRMPVNFFDRVWTILGRSRDGIVIASQFLPQVNYRSHMSVFFFCCCCFILSISKNSASLTNFEQPEVKRILSSIIS</sequence>
<keyword evidence="2" id="KW-0449">Lipoprotein</keyword>
<dbReference type="Proteomes" id="UP000252519">
    <property type="component" value="Unassembled WGS sequence"/>
</dbReference>
<dbReference type="InterPro" id="IPR008734">
    <property type="entry name" value="PHK_A/B_su"/>
</dbReference>
<gene>
    <name evidence="4" type="ORF">ANCCAN_12402</name>
</gene>
<comment type="caution">
    <text evidence="4">The sequence shown here is derived from an EMBL/GenBank/DDBJ whole genome shotgun (WGS) entry which is preliminary data.</text>
</comment>
<comment type="function">
    <text evidence="2">Phosphorylase b kinase catalyzes the phosphorylation of serine in certain substrates, including troponin I.</text>
</comment>
<keyword evidence="2" id="KW-0321">Glycogen metabolism</keyword>
<name>A0A368GB67_ANCCA</name>
<dbReference type="Pfam" id="PF19292">
    <property type="entry name" value="KPBB_C"/>
    <property type="match status" value="1"/>
</dbReference>
<evidence type="ECO:0000313" key="4">
    <source>
        <dbReference type="EMBL" id="RCN41653.1"/>
    </source>
</evidence>
<keyword evidence="5" id="KW-1185">Reference proteome</keyword>
<keyword evidence="1 2" id="KW-0119">Carbohydrate metabolism</keyword>
<comment type="subcellular location">
    <subcellularLocation>
        <location evidence="2">Cell membrane</location>
        <topology evidence="2">Lipid-anchor</topology>
        <orientation evidence="2">Cytoplasmic side</orientation>
    </subcellularLocation>
</comment>
<proteinExistence type="inferred from homology"/>
<dbReference type="GO" id="GO:0005964">
    <property type="term" value="C:phosphorylase kinase complex"/>
    <property type="evidence" value="ECO:0007669"/>
    <property type="project" value="TreeGrafter"/>
</dbReference>
<evidence type="ECO:0000259" key="3">
    <source>
        <dbReference type="Pfam" id="PF19292"/>
    </source>
</evidence>
<protein>
    <recommendedName>
        <fullName evidence="2">Phosphorylase b kinase regulatory subunit</fullName>
    </recommendedName>
</protein>
<feature type="domain" description="Phosphorylase b kinase regulatory subunit alpha/beta C-terminal" evidence="3">
    <location>
        <begin position="58"/>
        <end position="117"/>
    </location>
</feature>
<evidence type="ECO:0000313" key="5">
    <source>
        <dbReference type="Proteomes" id="UP000252519"/>
    </source>
</evidence>
<dbReference type="GO" id="GO:0005977">
    <property type="term" value="P:glycogen metabolic process"/>
    <property type="evidence" value="ECO:0007669"/>
    <property type="project" value="UniProtKB-UniPathway"/>
</dbReference>
<dbReference type="STRING" id="29170.A0A368GB67"/>
<dbReference type="AlphaFoldDB" id="A0A368GB67"/>
<comment type="similarity">
    <text evidence="2">Belongs to the phosphorylase b kinase regulatory chain family.</text>
</comment>
<keyword evidence="2" id="KW-0112">Calmodulin-binding</keyword>
<keyword evidence="2" id="KW-0472">Membrane</keyword>
<dbReference type="PANTHER" id="PTHR10749:SF8">
    <property type="entry name" value="PHOSPHORYLASE B KINASE REGULATORY SUBUNIT BETA"/>
    <property type="match status" value="1"/>
</dbReference>
<dbReference type="EMBL" id="JOJR01000227">
    <property type="protein sequence ID" value="RCN41653.1"/>
    <property type="molecule type" value="Genomic_DNA"/>
</dbReference>
<dbReference type="GO" id="GO:0005516">
    <property type="term" value="F:calmodulin binding"/>
    <property type="evidence" value="ECO:0007669"/>
    <property type="project" value="UniProtKB-KW"/>
</dbReference>
<evidence type="ECO:0000256" key="2">
    <source>
        <dbReference type="RuleBase" id="RU364123"/>
    </source>
</evidence>
<comment type="pathway">
    <text evidence="2">Glycan biosynthesis; glycogen metabolism.</text>
</comment>
<accession>A0A368GB67</accession>
<dbReference type="UniPathway" id="UPA00163"/>
<dbReference type="InterPro" id="IPR045583">
    <property type="entry name" value="KPBA/B_C"/>
</dbReference>
<dbReference type="GO" id="GO:0005886">
    <property type="term" value="C:plasma membrane"/>
    <property type="evidence" value="ECO:0007669"/>
    <property type="project" value="UniProtKB-SubCell"/>
</dbReference>
<organism evidence="4 5">
    <name type="scientific">Ancylostoma caninum</name>
    <name type="common">Dog hookworm</name>
    <dbReference type="NCBI Taxonomy" id="29170"/>
    <lineage>
        <taxon>Eukaryota</taxon>
        <taxon>Metazoa</taxon>
        <taxon>Ecdysozoa</taxon>
        <taxon>Nematoda</taxon>
        <taxon>Chromadorea</taxon>
        <taxon>Rhabditida</taxon>
        <taxon>Rhabditina</taxon>
        <taxon>Rhabditomorpha</taxon>
        <taxon>Strongyloidea</taxon>
        <taxon>Ancylostomatidae</taxon>
        <taxon>Ancylostomatinae</taxon>
        <taxon>Ancylostoma</taxon>
    </lineage>
</organism>
<dbReference type="OrthoDB" id="5971574at2759"/>
<keyword evidence="2" id="KW-0636">Prenylation</keyword>
<reference evidence="4 5" key="1">
    <citation type="submission" date="2014-10" db="EMBL/GenBank/DDBJ databases">
        <title>Draft genome of the hookworm Ancylostoma caninum.</title>
        <authorList>
            <person name="Mitreva M."/>
        </authorList>
    </citation>
    <scope>NUCLEOTIDE SEQUENCE [LARGE SCALE GENOMIC DNA]</scope>
    <source>
        <strain evidence="4 5">Baltimore</strain>
    </source>
</reference>
<dbReference type="PANTHER" id="PTHR10749">
    <property type="entry name" value="PHOSPHORYLASE B KINASE REGULATORY SUBUNIT"/>
    <property type="match status" value="1"/>
</dbReference>
<evidence type="ECO:0000256" key="1">
    <source>
        <dbReference type="ARBA" id="ARBA00023277"/>
    </source>
</evidence>